<gene>
    <name evidence="4" type="ORF">C8F04DRAFT_1176283</name>
</gene>
<dbReference type="EMBL" id="JARJCM010000012">
    <property type="protein sequence ID" value="KAJ7042671.1"/>
    <property type="molecule type" value="Genomic_DNA"/>
</dbReference>
<dbReference type="AlphaFoldDB" id="A0AAD6TC43"/>
<dbReference type="InterPro" id="IPR013320">
    <property type="entry name" value="ConA-like_dom_sf"/>
</dbReference>
<dbReference type="Gene3D" id="2.60.120.200">
    <property type="match status" value="1"/>
</dbReference>
<dbReference type="PANTHER" id="PTHR39447:SF2">
    <property type="entry name" value="ALPHA-L-ARABINOFURANOSIDASE B"/>
    <property type="match status" value="1"/>
</dbReference>
<dbReference type="GO" id="GO:0031222">
    <property type="term" value="P:arabinan catabolic process"/>
    <property type="evidence" value="ECO:0007669"/>
    <property type="project" value="UniProtKB-UniRule"/>
</dbReference>
<feature type="disulfide bond" evidence="1">
    <location>
        <begin position="82"/>
        <end position="87"/>
    </location>
</feature>
<keyword evidence="1" id="KW-1015">Disulfide bond</keyword>
<evidence type="ECO:0000313" key="5">
    <source>
        <dbReference type="Proteomes" id="UP001218188"/>
    </source>
</evidence>
<comment type="catalytic activity">
    <reaction evidence="2">
        <text>Hydrolysis of terminal non-reducing alpha-L-arabinofuranoside residues in alpha-L-arabinosides.</text>
        <dbReference type="EC" id="3.2.1.55"/>
    </reaction>
</comment>
<dbReference type="Proteomes" id="UP001218188">
    <property type="component" value="Unassembled WGS sequence"/>
</dbReference>
<keyword evidence="2" id="KW-0732">Signal</keyword>
<dbReference type="GO" id="GO:0045493">
    <property type="term" value="P:xylan catabolic process"/>
    <property type="evidence" value="ECO:0007669"/>
    <property type="project" value="UniProtKB-KW"/>
</dbReference>
<dbReference type="Pfam" id="PF09206">
    <property type="entry name" value="ArabFuran-catal"/>
    <property type="match status" value="1"/>
</dbReference>
<keyword evidence="2" id="KW-0858">Xylan degradation</keyword>
<accession>A0AAD6TC43</accession>
<comment type="subcellular location">
    <subcellularLocation>
        <location evidence="2">Secreted</location>
    </subcellularLocation>
</comment>
<feature type="signal peptide" evidence="2">
    <location>
        <begin position="1"/>
        <end position="19"/>
    </location>
</feature>
<comment type="caution">
    <text evidence="4">The sequence shown here is derived from an EMBL/GenBank/DDBJ whole genome shotgun (WGS) entry which is preliminary data.</text>
</comment>
<dbReference type="EC" id="3.2.1.55" evidence="2"/>
<keyword evidence="5" id="KW-1185">Reference proteome</keyword>
<dbReference type="GO" id="GO:0005576">
    <property type="term" value="C:extracellular region"/>
    <property type="evidence" value="ECO:0007669"/>
    <property type="project" value="UniProtKB-SubCell"/>
</dbReference>
<evidence type="ECO:0000256" key="1">
    <source>
        <dbReference type="PIRSR" id="PIRSR638964-3"/>
    </source>
</evidence>
<dbReference type="GO" id="GO:0046373">
    <property type="term" value="P:L-arabinose metabolic process"/>
    <property type="evidence" value="ECO:0007669"/>
    <property type="project" value="UniProtKB-UniRule"/>
</dbReference>
<dbReference type="InterPro" id="IPR015289">
    <property type="entry name" value="A-L-arabinofuranosidase_B_cat"/>
</dbReference>
<dbReference type="InterPro" id="IPR038964">
    <property type="entry name" value="ABFB"/>
</dbReference>
<keyword evidence="2" id="KW-0964">Secreted</keyword>
<keyword evidence="2" id="KW-0326">Glycosidase</keyword>
<name>A0AAD6TC43_9AGAR</name>
<dbReference type="PANTHER" id="PTHR39447">
    <property type="entry name" value="ALPHA-L-ARABINOFURANOSIDASE B"/>
    <property type="match status" value="1"/>
</dbReference>
<protein>
    <recommendedName>
        <fullName evidence="2">Alpha-L-arabinofuranosidase</fullName>
        <ecNumber evidence="2">3.2.1.55</ecNumber>
    </recommendedName>
</protein>
<dbReference type="GO" id="GO:0045490">
    <property type="term" value="P:pectin catabolic process"/>
    <property type="evidence" value="ECO:0007669"/>
    <property type="project" value="TreeGrafter"/>
</dbReference>
<reference evidence="4" key="1">
    <citation type="submission" date="2023-03" db="EMBL/GenBank/DDBJ databases">
        <title>Massive genome expansion in bonnet fungi (Mycena s.s.) driven by repeated elements and novel gene families across ecological guilds.</title>
        <authorList>
            <consortium name="Lawrence Berkeley National Laboratory"/>
            <person name="Harder C.B."/>
            <person name="Miyauchi S."/>
            <person name="Viragh M."/>
            <person name="Kuo A."/>
            <person name="Thoen E."/>
            <person name="Andreopoulos B."/>
            <person name="Lu D."/>
            <person name="Skrede I."/>
            <person name="Drula E."/>
            <person name="Henrissat B."/>
            <person name="Morin E."/>
            <person name="Kohler A."/>
            <person name="Barry K."/>
            <person name="LaButti K."/>
            <person name="Morin E."/>
            <person name="Salamov A."/>
            <person name="Lipzen A."/>
            <person name="Mereny Z."/>
            <person name="Hegedus B."/>
            <person name="Baldrian P."/>
            <person name="Stursova M."/>
            <person name="Weitz H."/>
            <person name="Taylor A."/>
            <person name="Grigoriev I.V."/>
            <person name="Nagy L.G."/>
            <person name="Martin F."/>
            <person name="Kauserud H."/>
        </authorList>
    </citation>
    <scope>NUCLEOTIDE SEQUENCE</scope>
    <source>
        <strain evidence="4">CBHHK200</strain>
    </source>
</reference>
<feature type="disulfide bond" evidence="1">
    <location>
        <begin position="22"/>
        <end position="32"/>
    </location>
</feature>
<evidence type="ECO:0000256" key="2">
    <source>
        <dbReference type="RuleBase" id="RU367111"/>
    </source>
</evidence>
<comment type="similarity">
    <text evidence="2">Belongs to the glycosyl hydrolase 54 family.</text>
</comment>
<comment type="pathway">
    <text evidence="2">Glycan metabolism; L-arabinan degradation.</text>
</comment>
<keyword evidence="2" id="KW-0119">Carbohydrate metabolism</keyword>
<dbReference type="SUPFAM" id="SSF49899">
    <property type="entry name" value="Concanavalin A-like lectins/glucanases"/>
    <property type="match status" value="1"/>
</dbReference>
<evidence type="ECO:0000313" key="4">
    <source>
        <dbReference type="EMBL" id="KAJ7042671.1"/>
    </source>
</evidence>
<dbReference type="GO" id="GO:0046556">
    <property type="term" value="F:alpha-L-arabinofuranosidase activity"/>
    <property type="evidence" value="ECO:0007669"/>
    <property type="project" value="UniProtKB-UniRule"/>
</dbReference>
<feature type="domain" description="Alpha-L-arabinofuranosidase B catalytic" evidence="3">
    <location>
        <begin position="21"/>
        <end position="106"/>
    </location>
</feature>
<keyword evidence="2" id="KW-0378">Hydrolase</keyword>
<sequence length="215" mass="22563">MFKFSSLLALVFAARLVAAAPCDIYASGGTPCVAAHSSTRALFDAYSGDLYQIQRASDSATNNIGPLSAGGVANAAAQDSFCAGTTCVITTIFDQSGRSNHLTSISVNCFNVVEVWSRCYLKSYIWPTCGSAPSGSCGSREILEKSDVEWKLVKADSLKLTQVVRPPQDHDGIMASAMIARADASLKPKSTGRISLVTHADGDRGIGNALVVHGV</sequence>
<evidence type="ECO:0000259" key="3">
    <source>
        <dbReference type="Pfam" id="PF09206"/>
    </source>
</evidence>
<proteinExistence type="inferred from homology"/>
<organism evidence="4 5">
    <name type="scientific">Mycena alexandri</name>
    <dbReference type="NCBI Taxonomy" id="1745969"/>
    <lineage>
        <taxon>Eukaryota</taxon>
        <taxon>Fungi</taxon>
        <taxon>Dikarya</taxon>
        <taxon>Basidiomycota</taxon>
        <taxon>Agaricomycotina</taxon>
        <taxon>Agaricomycetes</taxon>
        <taxon>Agaricomycetidae</taxon>
        <taxon>Agaricales</taxon>
        <taxon>Marasmiineae</taxon>
        <taxon>Mycenaceae</taxon>
        <taxon>Mycena</taxon>
    </lineage>
</organism>
<keyword evidence="2" id="KW-0624">Polysaccharide degradation</keyword>
<feature type="chain" id="PRO_5041778072" description="Alpha-L-arabinofuranosidase" evidence="2">
    <location>
        <begin position="20"/>
        <end position="215"/>
    </location>
</feature>